<evidence type="ECO:0008006" key="10">
    <source>
        <dbReference type="Google" id="ProtNLM"/>
    </source>
</evidence>
<dbReference type="GO" id="GO:0005524">
    <property type="term" value="F:ATP binding"/>
    <property type="evidence" value="ECO:0007669"/>
    <property type="project" value="UniProtKB-KW"/>
</dbReference>
<accession>A0A565A010</accession>
<dbReference type="InterPro" id="IPR044986">
    <property type="entry name" value="KIF15/KIN-12"/>
</dbReference>
<evidence type="ECO:0000256" key="5">
    <source>
        <dbReference type="ARBA" id="ARBA00023175"/>
    </source>
</evidence>
<dbReference type="EMBL" id="LT635623">
    <property type="protein sequence ID" value="VUZ97675.1"/>
    <property type="molecule type" value="Genomic_DNA"/>
</dbReference>
<feature type="region of interest" description="Disordered" evidence="7">
    <location>
        <begin position="950"/>
        <end position="996"/>
    </location>
</feature>
<evidence type="ECO:0000313" key="9">
    <source>
        <dbReference type="Proteomes" id="UP000220605"/>
    </source>
</evidence>
<dbReference type="OrthoDB" id="371899at2759"/>
<evidence type="ECO:0000256" key="2">
    <source>
        <dbReference type="ARBA" id="ARBA00022741"/>
    </source>
</evidence>
<feature type="coiled-coil region" evidence="6">
    <location>
        <begin position="676"/>
        <end position="703"/>
    </location>
</feature>
<feature type="compositionally biased region" description="Basic and acidic residues" evidence="7">
    <location>
        <begin position="645"/>
        <end position="670"/>
    </location>
</feature>
<feature type="region of interest" description="Disordered" evidence="7">
    <location>
        <begin position="1"/>
        <end position="182"/>
    </location>
</feature>
<feature type="region of interest" description="Disordered" evidence="7">
    <location>
        <begin position="336"/>
        <end position="356"/>
    </location>
</feature>
<evidence type="ECO:0000256" key="3">
    <source>
        <dbReference type="ARBA" id="ARBA00022840"/>
    </source>
</evidence>
<feature type="compositionally biased region" description="Basic and acidic residues" evidence="7">
    <location>
        <begin position="73"/>
        <end position="85"/>
    </location>
</feature>
<evidence type="ECO:0000256" key="4">
    <source>
        <dbReference type="ARBA" id="ARBA00023054"/>
    </source>
</evidence>
<sequence>MHPANKEEGNQAPAAKLDFPDSASDDQISVDQENVWDADLNIADDDLLVLGDGGKGEAEAKPPGGSSSGDAPMEGHTEERREDLTGGHPVGGEECQIGDPPEGRKQGGASNCAEEESQTKQTPNTGEQLNDKGSPNVNMHYDEQFVGNSGKGTNAEEPLSPPPHESNAAEEECPPDRTNQNCTNYAVQMDMLKMDPFFDEKGENRLNSAGDENVGGNLQKGSDKSDLLPHQTTPLNGSMEKSGGASQLGEEQPDVATQDGGPIRAEVDTTTQLKRQCEILKKKLKEYEKKNLQETVEKKKMLEKLQTYERNCNHISSKCDEYEKKVQQLRLQMEQNKNENKRREEEMKENMTKAGEELSRKELTIQEMKNLMEEYKREINESEHSLMQKEEAKRKDQLMHKKEVQNLEQKITQLEKQLDNKEEEISQLKNRNKQLNEEYTFLKMKEEKNEQNICNLKSNLQMNEKESFVKYEMIQEQNNQIEQLLMENKKNVKGIELLKNEKNKVESENEILKKDLLYVQEKLKGIEKHSYDIYEMKNYVESVIEKNKSLMEQLEMEKNQKEELKGKIKFFLTEMNNSAICLKAYKMKCSFFVDALRKCEERMGLLRRKLKGYESGQSFHARWGAHPALGVALGGGAADPAENLGDNRAENLGDKRVDNPGDYRSDNPGDFHQSRVKQTILLREELQMEIKKAEEVAEKMLKLQNTVKDKNLLINEKNYKLNKYKLLNQNLKKAIVGYQNSMKAMKENIHNLEKQIEMKEVKSITVPPKVTVHVSKLASFENNLKNELKGLIGNSSTFLESTFKYINENPLKKNLQNKAFFSSAAEKKSDDGERGRAPKEAPASTSTVSNAEGAVPNLANTSIGIGISGIGINGIGTGSSGSIGTAIPGDGSLADVTGFAKNFIYTNMNRIPNFISDQNGKNSSAQLGAAARSESPNRSGDAVVRKNDGAAVEGNHTGAKQVEANQVEASRRADRQVEPNQAERPKPDAKPEGNNRYIDLFMGKKNLNKVSSTSDILNVQHVSQFYANTENKIKDLFDMNKKKDSPKIKEKEESQKGFHSSENAFFPMHIFGGSKPKEGLPARPGDAKNEGELGCSPPSTENSNKYDLAGCKKKSLNSLYYDNNAAAEGNTKEAKETDKRPEKVQPSSSDEDAQINDDVWNEKIDLENFEEEEL</sequence>
<dbReference type="AlphaFoldDB" id="A0A565A010"/>
<evidence type="ECO:0000256" key="7">
    <source>
        <dbReference type="SAM" id="MobiDB-lite"/>
    </source>
</evidence>
<name>A0A565A010_PLAVI</name>
<organism evidence="8 9">
    <name type="scientific">Plasmodium vivax</name>
    <name type="common">malaria parasite P. vivax</name>
    <dbReference type="NCBI Taxonomy" id="5855"/>
    <lineage>
        <taxon>Eukaryota</taxon>
        <taxon>Sar</taxon>
        <taxon>Alveolata</taxon>
        <taxon>Apicomplexa</taxon>
        <taxon>Aconoidasida</taxon>
        <taxon>Haemosporida</taxon>
        <taxon>Plasmodiidae</taxon>
        <taxon>Plasmodium</taxon>
        <taxon>Plasmodium (Plasmodium)</taxon>
    </lineage>
</organism>
<keyword evidence="1" id="KW-0493">Microtubule</keyword>
<dbReference type="VEuPathDB" id="PlasmoDB:PVP01_1239900"/>
<feature type="coiled-coil region" evidence="6">
    <location>
        <begin position="540"/>
        <end position="574"/>
    </location>
</feature>
<evidence type="ECO:0000313" key="8">
    <source>
        <dbReference type="EMBL" id="VUZ97675.1"/>
    </source>
</evidence>
<feature type="compositionally biased region" description="Basic and acidic residues" evidence="7">
    <location>
        <begin position="825"/>
        <end position="839"/>
    </location>
</feature>
<keyword evidence="2" id="KW-0547">Nucleotide-binding</keyword>
<evidence type="ECO:0000256" key="1">
    <source>
        <dbReference type="ARBA" id="ARBA00022701"/>
    </source>
</evidence>
<dbReference type="PANTHER" id="PTHR37739">
    <property type="entry name" value="KINESIN-LIKE PROTEIN KIN-12D"/>
    <property type="match status" value="1"/>
</dbReference>
<keyword evidence="5" id="KW-0505">Motor protein</keyword>
<dbReference type="VEuPathDB" id="PlasmoDB:PVPAM_120045000"/>
<feature type="compositionally biased region" description="Basic and acidic residues" evidence="7">
    <location>
        <begin position="969"/>
        <end position="993"/>
    </location>
</feature>
<gene>
    <name evidence="8" type="ORF">PVP01_1239900</name>
</gene>
<feature type="coiled-coil region" evidence="6">
    <location>
        <begin position="728"/>
        <end position="762"/>
    </location>
</feature>
<reference evidence="9" key="1">
    <citation type="submission" date="2016-07" db="EMBL/GenBank/DDBJ databases">
        <authorList>
            <consortium name="Pathogen Informatics"/>
        </authorList>
    </citation>
    <scope>NUCLEOTIDE SEQUENCE [LARGE SCALE GENOMIC DNA]</scope>
</reference>
<dbReference type="VEuPathDB" id="PlasmoDB:PVX_117120"/>
<feature type="region of interest" description="Disordered" evidence="7">
    <location>
        <begin position="1068"/>
        <end position="1107"/>
    </location>
</feature>
<keyword evidence="4 6" id="KW-0175">Coiled coil</keyword>
<dbReference type="Proteomes" id="UP000220605">
    <property type="component" value="Chromosome 12"/>
</dbReference>
<feature type="region of interest" description="Disordered" evidence="7">
    <location>
        <begin position="640"/>
        <end position="670"/>
    </location>
</feature>
<protein>
    <recommendedName>
        <fullName evidence="10">Rhoptry protein</fullName>
    </recommendedName>
</protein>
<feature type="compositionally biased region" description="Basic and acidic residues" evidence="7">
    <location>
        <begin position="1130"/>
        <end position="1143"/>
    </location>
</feature>
<dbReference type="GO" id="GO:0005874">
    <property type="term" value="C:microtubule"/>
    <property type="evidence" value="ECO:0007669"/>
    <property type="project" value="UniProtKB-KW"/>
</dbReference>
<feature type="region of interest" description="Disordered" evidence="7">
    <location>
        <begin position="823"/>
        <end position="849"/>
    </location>
</feature>
<dbReference type="PANTHER" id="PTHR37739:SF16">
    <property type="entry name" value="KINESIN-LIKE PROTEIN"/>
    <property type="match status" value="1"/>
</dbReference>
<dbReference type="VEuPathDB" id="PlasmoDB:PVW1_120054500"/>
<feature type="region of interest" description="Disordered" evidence="7">
    <location>
        <begin position="199"/>
        <end position="269"/>
    </location>
</feature>
<keyword evidence="3" id="KW-0067">ATP-binding</keyword>
<feature type="compositionally biased region" description="Polar residues" evidence="7">
    <location>
        <begin position="119"/>
        <end position="137"/>
    </location>
</feature>
<feature type="region of interest" description="Disordered" evidence="7">
    <location>
        <begin position="1123"/>
        <end position="1174"/>
    </location>
</feature>
<evidence type="ECO:0000256" key="6">
    <source>
        <dbReference type="SAM" id="Coils"/>
    </source>
</evidence>
<feature type="compositionally biased region" description="Basic and acidic residues" evidence="7">
    <location>
        <begin position="1075"/>
        <end position="1091"/>
    </location>
</feature>
<proteinExistence type="predicted"/>